<evidence type="ECO:0000313" key="5">
    <source>
        <dbReference type="Proteomes" id="UP000321301"/>
    </source>
</evidence>
<dbReference type="PANTHER" id="PTHR30137:SF6">
    <property type="entry name" value="LUCIFERASE-LIKE MONOOXYGENASE"/>
    <property type="match status" value="1"/>
</dbReference>
<dbReference type="NCBIfam" id="TIGR03558">
    <property type="entry name" value="oxido_grp_1"/>
    <property type="match status" value="1"/>
</dbReference>
<dbReference type="GO" id="GO:0005829">
    <property type="term" value="C:cytosol"/>
    <property type="evidence" value="ECO:0007669"/>
    <property type="project" value="TreeGrafter"/>
</dbReference>
<evidence type="ECO:0000256" key="2">
    <source>
        <dbReference type="ARBA" id="ARBA00074555"/>
    </source>
</evidence>
<dbReference type="InterPro" id="IPR019949">
    <property type="entry name" value="CmoO-like"/>
</dbReference>
<dbReference type="AlphaFoldDB" id="A0A512C9Q0"/>
<gene>
    <name evidence="4" type="ORF">CQA01_14670</name>
</gene>
<protein>
    <recommendedName>
        <fullName evidence="2">Luciferase-like monooxygenase</fullName>
    </recommendedName>
</protein>
<dbReference type="SUPFAM" id="SSF51679">
    <property type="entry name" value="Bacterial luciferase-like"/>
    <property type="match status" value="1"/>
</dbReference>
<name>A0A512C9Q0_9BACT</name>
<evidence type="ECO:0000259" key="3">
    <source>
        <dbReference type="Pfam" id="PF00296"/>
    </source>
</evidence>
<dbReference type="Gene3D" id="3.20.20.30">
    <property type="entry name" value="Luciferase-like domain"/>
    <property type="match status" value="1"/>
</dbReference>
<dbReference type="Proteomes" id="UP000321301">
    <property type="component" value="Unassembled WGS sequence"/>
</dbReference>
<proteinExistence type="predicted"/>
<sequence>MAKFQEPKGENKGLISIQFDMNYSILDLALLKEGHDAADAYKRALDVARKAESWGFKRFWLAEHHNMPYVGSSAPTILMGHIAQGTSTIRVGSGGIMLPNHSPMIVAEQIGTLDSLYPGRIDLGLGRAPGTDQKTASVLRRGRMQTVQEFPQDLEELQMFFSDENIDSPVRAYPAEGHNIPIYLLGSSMDSAFMAAKKGLPYVFASHFAPAYFAQASTYYKQNFKPSQQNKHPFLMACVNVIVADTDEEAEYLATSFYQMALGIVRGRSYPLSPPVKDMSEIWSLQEEAAIKQMTKFAFIGSFEKVQKGLESFIDQYDVDEVMVTTNIFDHDKRLKSLEYTAKALKSLSKEKQL</sequence>
<dbReference type="EMBL" id="BJYV01000004">
    <property type="protein sequence ID" value="GEO20933.1"/>
    <property type="molecule type" value="Genomic_DNA"/>
</dbReference>
<comment type="caution">
    <text evidence="4">The sequence shown here is derived from an EMBL/GenBank/DDBJ whole genome shotgun (WGS) entry which is preliminary data.</text>
</comment>
<keyword evidence="5" id="KW-1185">Reference proteome</keyword>
<dbReference type="Pfam" id="PF00296">
    <property type="entry name" value="Bac_luciferase"/>
    <property type="match status" value="1"/>
</dbReference>
<dbReference type="PANTHER" id="PTHR30137">
    <property type="entry name" value="LUCIFERASE-LIKE MONOOXYGENASE"/>
    <property type="match status" value="1"/>
</dbReference>
<reference evidence="4 5" key="1">
    <citation type="submission" date="2019-07" db="EMBL/GenBank/DDBJ databases">
        <title>Whole genome shotgun sequence of Cyclobacterium qasimii NBRC 106168.</title>
        <authorList>
            <person name="Hosoyama A."/>
            <person name="Uohara A."/>
            <person name="Ohji S."/>
            <person name="Ichikawa N."/>
        </authorList>
    </citation>
    <scope>NUCLEOTIDE SEQUENCE [LARGE SCALE GENOMIC DNA]</scope>
    <source>
        <strain evidence="4 5">NBRC 106168</strain>
    </source>
</reference>
<feature type="domain" description="Luciferase-like" evidence="3">
    <location>
        <begin position="21"/>
        <end position="259"/>
    </location>
</feature>
<accession>A0A512C9Q0</accession>
<dbReference type="InterPro" id="IPR050766">
    <property type="entry name" value="Bact_Lucif_Oxidored"/>
</dbReference>
<dbReference type="FunFam" id="3.20.20.30:FF:000002">
    <property type="entry name" value="LLM class flavin-dependent oxidoreductase"/>
    <property type="match status" value="1"/>
</dbReference>
<evidence type="ECO:0000256" key="1">
    <source>
        <dbReference type="ARBA" id="ARBA00007789"/>
    </source>
</evidence>
<dbReference type="GO" id="GO:0016705">
    <property type="term" value="F:oxidoreductase activity, acting on paired donors, with incorporation or reduction of molecular oxygen"/>
    <property type="evidence" value="ECO:0007669"/>
    <property type="project" value="InterPro"/>
</dbReference>
<comment type="similarity">
    <text evidence="1">To bacterial alkanal monooxygenase alpha and beta chains.</text>
</comment>
<dbReference type="InterPro" id="IPR011251">
    <property type="entry name" value="Luciferase-like_dom"/>
</dbReference>
<organism evidence="4 5">
    <name type="scientific">Cyclobacterium qasimii</name>
    <dbReference type="NCBI Taxonomy" id="1350429"/>
    <lineage>
        <taxon>Bacteria</taxon>
        <taxon>Pseudomonadati</taxon>
        <taxon>Bacteroidota</taxon>
        <taxon>Cytophagia</taxon>
        <taxon>Cytophagales</taxon>
        <taxon>Cyclobacteriaceae</taxon>
        <taxon>Cyclobacterium</taxon>
    </lineage>
</organism>
<dbReference type="InterPro" id="IPR036661">
    <property type="entry name" value="Luciferase-like_sf"/>
</dbReference>
<evidence type="ECO:0000313" key="4">
    <source>
        <dbReference type="EMBL" id="GEO20933.1"/>
    </source>
</evidence>